<dbReference type="InterPro" id="IPR023753">
    <property type="entry name" value="FAD/NAD-binding_dom"/>
</dbReference>
<dbReference type="InterPro" id="IPR012999">
    <property type="entry name" value="Pyr_OxRdtase_I_AS"/>
</dbReference>
<evidence type="ECO:0000256" key="9">
    <source>
        <dbReference type="ARBA" id="ARBA00023157"/>
    </source>
</evidence>
<dbReference type="GO" id="GO:0004148">
    <property type="term" value="F:dihydrolipoyl dehydrogenase (NADH) activity"/>
    <property type="evidence" value="ECO:0007669"/>
    <property type="project" value="UniProtKB-EC"/>
</dbReference>
<dbReference type="Pfam" id="PF00364">
    <property type="entry name" value="Biotin_lipoyl"/>
    <property type="match status" value="1"/>
</dbReference>
<reference evidence="15 16" key="1">
    <citation type="submission" date="2018-03" db="EMBL/GenBank/DDBJ databases">
        <title>Genomic Encyclopedia of Type Strains, Phase III (KMG-III): the genomes of soil and plant-associated and newly described type strains.</title>
        <authorList>
            <person name="Whitman W."/>
        </authorList>
    </citation>
    <scope>NUCLEOTIDE SEQUENCE [LARGE SCALE GENOMIC DNA]</scope>
    <source>
        <strain evidence="15 16">MWH-P2sevCIIIb</strain>
    </source>
</reference>
<gene>
    <name evidence="15" type="ORF">BCM14_0615</name>
</gene>
<dbReference type="PANTHER" id="PTHR22912">
    <property type="entry name" value="DISULFIDE OXIDOREDUCTASE"/>
    <property type="match status" value="1"/>
</dbReference>
<dbReference type="GO" id="GO:0006103">
    <property type="term" value="P:2-oxoglutarate metabolic process"/>
    <property type="evidence" value="ECO:0007669"/>
    <property type="project" value="TreeGrafter"/>
</dbReference>
<dbReference type="Pfam" id="PF07992">
    <property type="entry name" value="Pyr_redox_2"/>
    <property type="match status" value="1"/>
</dbReference>
<dbReference type="NCBIfam" id="TIGR01350">
    <property type="entry name" value="lipoamide_DH"/>
    <property type="match status" value="1"/>
</dbReference>
<keyword evidence="8 12" id="KW-0520">NAD</keyword>
<dbReference type="PRINTS" id="PR00411">
    <property type="entry name" value="PNDRDTASEI"/>
</dbReference>
<dbReference type="InterPro" id="IPR036188">
    <property type="entry name" value="FAD/NAD-bd_sf"/>
</dbReference>
<comment type="cofactor">
    <cofactor evidence="1">
        <name>(R)-lipoate</name>
        <dbReference type="ChEBI" id="CHEBI:83088"/>
    </cofactor>
</comment>
<evidence type="ECO:0000256" key="12">
    <source>
        <dbReference type="RuleBase" id="RU003692"/>
    </source>
</evidence>
<evidence type="ECO:0000256" key="13">
    <source>
        <dbReference type="SAM" id="MobiDB-lite"/>
    </source>
</evidence>
<keyword evidence="7 12" id="KW-0560">Oxidoreductase</keyword>
<dbReference type="PANTHER" id="PTHR22912:SF160">
    <property type="entry name" value="DIHYDROLIPOYL DEHYDROGENASE"/>
    <property type="match status" value="1"/>
</dbReference>
<proteinExistence type="inferred from homology"/>
<dbReference type="Pfam" id="PF02852">
    <property type="entry name" value="Pyr_redox_dim"/>
    <property type="match status" value="1"/>
</dbReference>
<dbReference type="Gene3D" id="3.50.50.60">
    <property type="entry name" value="FAD/NAD(P)-binding domain"/>
    <property type="match status" value="2"/>
</dbReference>
<feature type="region of interest" description="Disordered" evidence="13">
    <location>
        <begin position="86"/>
        <end position="114"/>
    </location>
</feature>
<feature type="compositionally biased region" description="Low complexity" evidence="13">
    <location>
        <begin position="101"/>
        <end position="114"/>
    </location>
</feature>
<dbReference type="PRINTS" id="PR00368">
    <property type="entry name" value="FADPNR"/>
</dbReference>
<dbReference type="InterPro" id="IPR050151">
    <property type="entry name" value="Class-I_Pyr_Nuc-Dis_Oxidored"/>
</dbReference>
<keyword evidence="10 12" id="KW-0676">Redox-active center</keyword>
<feature type="domain" description="Lipoyl-binding" evidence="14">
    <location>
        <begin position="4"/>
        <end position="78"/>
    </location>
</feature>
<dbReference type="GO" id="GO:0050660">
    <property type="term" value="F:flavin adenine dinucleotide binding"/>
    <property type="evidence" value="ECO:0007669"/>
    <property type="project" value="InterPro"/>
</dbReference>
<comment type="catalytic activity">
    <reaction evidence="11 12">
        <text>N(6)-[(R)-dihydrolipoyl]-L-lysyl-[protein] + NAD(+) = N(6)-[(R)-lipoyl]-L-lysyl-[protein] + NADH + H(+)</text>
        <dbReference type="Rhea" id="RHEA:15045"/>
        <dbReference type="Rhea" id="RHEA-COMP:10474"/>
        <dbReference type="Rhea" id="RHEA-COMP:10475"/>
        <dbReference type="ChEBI" id="CHEBI:15378"/>
        <dbReference type="ChEBI" id="CHEBI:57540"/>
        <dbReference type="ChEBI" id="CHEBI:57945"/>
        <dbReference type="ChEBI" id="CHEBI:83099"/>
        <dbReference type="ChEBI" id="CHEBI:83100"/>
        <dbReference type="EC" id="1.8.1.4"/>
    </reaction>
</comment>
<organism evidence="15 16">
    <name type="scientific">Jezberella montanilacus</name>
    <dbReference type="NCBI Taxonomy" id="323426"/>
    <lineage>
        <taxon>Bacteria</taxon>
        <taxon>Pseudomonadati</taxon>
        <taxon>Pseudomonadota</taxon>
        <taxon>Betaproteobacteria</taxon>
        <taxon>Burkholderiales</taxon>
        <taxon>Alcaligenaceae</taxon>
        <taxon>Jezberella</taxon>
    </lineage>
</organism>
<comment type="cofactor">
    <cofactor evidence="12">
        <name>FAD</name>
        <dbReference type="ChEBI" id="CHEBI:57692"/>
    </cofactor>
    <text evidence="12">Binds 1 FAD per subunit.</text>
</comment>
<keyword evidence="5" id="KW-0450">Lipoyl</keyword>
<comment type="similarity">
    <text evidence="2 12">Belongs to the class-I pyridine nucleotide-disulfide oxidoreductase family.</text>
</comment>
<dbReference type="InterPro" id="IPR003016">
    <property type="entry name" value="2-oxoA_DH_lipoyl-BS"/>
</dbReference>
<keyword evidence="9" id="KW-1015">Disulfide bond</keyword>
<evidence type="ECO:0000256" key="2">
    <source>
        <dbReference type="ARBA" id="ARBA00007532"/>
    </source>
</evidence>
<dbReference type="InterPro" id="IPR016156">
    <property type="entry name" value="FAD/NAD-linked_Rdtase_dimer_sf"/>
</dbReference>
<dbReference type="SUPFAM" id="SSF51905">
    <property type="entry name" value="FAD/NAD(P)-binding domain"/>
    <property type="match status" value="1"/>
</dbReference>
<evidence type="ECO:0000256" key="7">
    <source>
        <dbReference type="ARBA" id="ARBA00023002"/>
    </source>
</evidence>
<dbReference type="SUPFAM" id="SSF51230">
    <property type="entry name" value="Single hybrid motif"/>
    <property type="match status" value="1"/>
</dbReference>
<dbReference type="RefSeq" id="WP_106226504.1">
    <property type="nucleotide sequence ID" value="NZ_PVTV01000011.1"/>
</dbReference>
<dbReference type="PROSITE" id="PS00076">
    <property type="entry name" value="PYRIDINE_REDOX_1"/>
    <property type="match status" value="1"/>
</dbReference>
<evidence type="ECO:0000256" key="1">
    <source>
        <dbReference type="ARBA" id="ARBA00001938"/>
    </source>
</evidence>
<evidence type="ECO:0000256" key="3">
    <source>
        <dbReference type="ARBA" id="ARBA00012608"/>
    </source>
</evidence>
<comment type="caution">
    <text evidence="15">The sequence shown here is derived from an EMBL/GenBank/DDBJ whole genome shotgun (WGS) entry which is preliminary data.</text>
</comment>
<dbReference type="InterPro" id="IPR006258">
    <property type="entry name" value="Lipoamide_DH"/>
</dbReference>
<evidence type="ECO:0000313" key="16">
    <source>
        <dbReference type="Proteomes" id="UP000238308"/>
    </source>
</evidence>
<keyword evidence="4 12" id="KW-0285">Flavoprotein</keyword>
<sequence>MSNLIAVKVPDIGDFDSVEVIEVLVAVGDTVKLEQSLITVESDKASMEIPSSHTGVVKTLLVKVGDKIKEGTVVLELEETAASSAATSAAPAPAPAPAPVPASANAPAPAAASPAPAPSVAAPPIVVASAPAVSSYTGQVDSKCDLIVLGAGPGGYSAAFRAADLGLNVVLVERYSTLGGVCLNVGCIPSKALLHTAAVMEEAQALADHGITFGKPKIDLDKLRAFKDGVIGKLTGGLAGMAKARKVTVVHGLGEFVSPHHMTVKNETGSQTIEFSQAVIAAGSQSVKLPFMPEDDRIVDSTGALLLRSIPKKMLIVGGGIIGLEMGTVYSALGARLDVVEMQDGLMQGADRDLVKVWQKMNGSRFDNLMLKTKTVAAVAKKDGIYVSFEGEGAPKEAQRYDLVLQAVGRTPNGKKIAADKAGVTVTDRGFIEVDRQMRTNVPHIFAIGDIIGQPMLAHKAVHEGHVAAEVAAGQKSFFDARVIPSVAYTDPEVAWVGLTEDDAKKQGIAVTKGLFPWAASGRAIANGRDEGFTKLLFDAATHKILGGGIVGTHAGDLISEVALAIEMGADAVDIGKTIHPHPTLGESVGLAAEAAEGHCTDLPPVRKK</sequence>
<name>A0A2T0XJQ9_9BURK</name>
<dbReference type="SUPFAM" id="SSF55424">
    <property type="entry name" value="FAD/NAD-linked reductases, dimerisation (C-terminal) domain"/>
    <property type="match status" value="1"/>
</dbReference>
<dbReference type="Gene3D" id="3.30.390.30">
    <property type="match status" value="1"/>
</dbReference>
<dbReference type="InterPro" id="IPR004099">
    <property type="entry name" value="Pyr_nucl-diS_OxRdtase_dimer"/>
</dbReference>
<evidence type="ECO:0000256" key="5">
    <source>
        <dbReference type="ARBA" id="ARBA00022823"/>
    </source>
</evidence>
<dbReference type="EMBL" id="PVTV01000011">
    <property type="protein sequence ID" value="PRY99173.1"/>
    <property type="molecule type" value="Genomic_DNA"/>
</dbReference>
<dbReference type="EC" id="1.8.1.4" evidence="3 12"/>
<comment type="miscellaneous">
    <text evidence="12">The active site is a redox-active disulfide bond.</text>
</comment>
<keyword evidence="6 12" id="KW-0274">FAD</keyword>
<dbReference type="InterPro" id="IPR000089">
    <property type="entry name" value="Biotin_lipoyl"/>
</dbReference>
<evidence type="ECO:0000256" key="11">
    <source>
        <dbReference type="ARBA" id="ARBA00049187"/>
    </source>
</evidence>
<evidence type="ECO:0000256" key="10">
    <source>
        <dbReference type="ARBA" id="ARBA00023284"/>
    </source>
</evidence>
<dbReference type="OrthoDB" id="178496at2"/>
<evidence type="ECO:0000256" key="6">
    <source>
        <dbReference type="ARBA" id="ARBA00022827"/>
    </source>
</evidence>
<dbReference type="PROSITE" id="PS00189">
    <property type="entry name" value="LIPOYL"/>
    <property type="match status" value="1"/>
</dbReference>
<dbReference type="FunFam" id="3.30.390.30:FF:000001">
    <property type="entry name" value="Dihydrolipoyl dehydrogenase"/>
    <property type="match status" value="1"/>
</dbReference>
<evidence type="ECO:0000256" key="4">
    <source>
        <dbReference type="ARBA" id="ARBA00022630"/>
    </source>
</evidence>
<accession>A0A2T0XJQ9</accession>
<protein>
    <recommendedName>
        <fullName evidence="3 12">Dihydrolipoyl dehydrogenase</fullName>
        <ecNumber evidence="3 12">1.8.1.4</ecNumber>
    </recommendedName>
</protein>
<keyword evidence="16" id="KW-1185">Reference proteome</keyword>
<evidence type="ECO:0000259" key="14">
    <source>
        <dbReference type="PROSITE" id="PS50968"/>
    </source>
</evidence>
<evidence type="ECO:0000313" key="15">
    <source>
        <dbReference type="EMBL" id="PRY99173.1"/>
    </source>
</evidence>
<evidence type="ECO:0000256" key="8">
    <source>
        <dbReference type="ARBA" id="ARBA00023027"/>
    </source>
</evidence>
<dbReference type="PROSITE" id="PS50968">
    <property type="entry name" value="BIOTINYL_LIPOYL"/>
    <property type="match status" value="1"/>
</dbReference>
<dbReference type="InterPro" id="IPR011053">
    <property type="entry name" value="Single_hybrid_motif"/>
</dbReference>
<dbReference type="Proteomes" id="UP000238308">
    <property type="component" value="Unassembled WGS sequence"/>
</dbReference>
<dbReference type="Gene3D" id="2.40.50.100">
    <property type="match status" value="1"/>
</dbReference>
<dbReference type="AlphaFoldDB" id="A0A2T0XJQ9"/>
<dbReference type="FunFam" id="2.40.50.100:FF:000009">
    <property type="entry name" value="Acetyltransferase component of pyruvate dehydrogenase complex"/>
    <property type="match status" value="1"/>
</dbReference>
<dbReference type="CDD" id="cd06849">
    <property type="entry name" value="lipoyl_domain"/>
    <property type="match status" value="1"/>
</dbReference>